<proteinExistence type="predicted"/>
<dbReference type="AlphaFoldDB" id="A0A9Q3GLM4"/>
<keyword evidence="2" id="KW-1185">Reference proteome</keyword>
<organism evidence="1 2">
    <name type="scientific">Austropuccinia psidii MF-1</name>
    <dbReference type="NCBI Taxonomy" id="1389203"/>
    <lineage>
        <taxon>Eukaryota</taxon>
        <taxon>Fungi</taxon>
        <taxon>Dikarya</taxon>
        <taxon>Basidiomycota</taxon>
        <taxon>Pucciniomycotina</taxon>
        <taxon>Pucciniomycetes</taxon>
        <taxon>Pucciniales</taxon>
        <taxon>Sphaerophragmiaceae</taxon>
        <taxon>Austropuccinia</taxon>
    </lineage>
</organism>
<dbReference type="EMBL" id="AVOT02002761">
    <property type="protein sequence ID" value="MBW0471445.1"/>
    <property type="molecule type" value="Genomic_DNA"/>
</dbReference>
<reference evidence="1" key="1">
    <citation type="submission" date="2021-03" db="EMBL/GenBank/DDBJ databases">
        <title>Draft genome sequence of rust myrtle Austropuccinia psidii MF-1, a brazilian biotype.</title>
        <authorList>
            <person name="Quecine M.C."/>
            <person name="Pachon D.M.R."/>
            <person name="Bonatelli M.L."/>
            <person name="Correr F.H."/>
            <person name="Franceschini L.M."/>
            <person name="Leite T.F."/>
            <person name="Margarido G.R.A."/>
            <person name="Almeida C.A."/>
            <person name="Ferrarezi J.A."/>
            <person name="Labate C.A."/>
        </authorList>
    </citation>
    <scope>NUCLEOTIDE SEQUENCE</scope>
    <source>
        <strain evidence="1">MF-1</strain>
    </source>
</reference>
<accession>A0A9Q3GLM4</accession>
<comment type="caution">
    <text evidence="1">The sequence shown here is derived from an EMBL/GenBank/DDBJ whole genome shotgun (WGS) entry which is preliminary data.</text>
</comment>
<gene>
    <name evidence="1" type="ORF">O181_011160</name>
</gene>
<dbReference type="Proteomes" id="UP000765509">
    <property type="component" value="Unassembled WGS sequence"/>
</dbReference>
<protein>
    <submittedName>
        <fullName evidence="1">Uncharacterized protein</fullName>
    </submittedName>
</protein>
<name>A0A9Q3GLM4_9BASI</name>
<sequence length="85" mass="10130">MMRRIILKLTYRPPPLPNNYLQLDIGIGWDRQMELKWKDLLGDKEQPFASWIQQNIFKQDAFGLPKLLSFAMLIHDCKNASRWVK</sequence>
<evidence type="ECO:0000313" key="2">
    <source>
        <dbReference type="Proteomes" id="UP000765509"/>
    </source>
</evidence>
<evidence type="ECO:0000313" key="1">
    <source>
        <dbReference type="EMBL" id="MBW0471445.1"/>
    </source>
</evidence>